<sequence>MSPVPDGAVDVHAHVMTGASAGVPGAAYAPFEAPLGDYLAHLDGLGLAAGVLVTPSAYGTDNSVLLDALAASPGRLRGVAVVGDGDDLGALDRAGVRAVRVQDRFAGGAPVGALPDLLRRSASVGDRPWHVEVWTDPREHLDVLAASLATGRVLLDHLGMIPAPAPGRSDPAIPVLRTLLGSGDCWVTLSGAYRLAPGVPETDAAERLADRVDAVLDVAPDRVVWGSDWPYVAAPGPAPTPDDHRAVLDLWLPDTEVRRRVLVDNPRRLYGLG</sequence>
<dbReference type="InterPro" id="IPR032466">
    <property type="entry name" value="Metal_Hydrolase"/>
</dbReference>
<dbReference type="Gene3D" id="3.20.20.140">
    <property type="entry name" value="Metal-dependent hydrolases"/>
    <property type="match status" value="1"/>
</dbReference>
<organism evidence="2 3">
    <name type="scientific">Pseudonocardia endophytica</name>
    <dbReference type="NCBI Taxonomy" id="401976"/>
    <lineage>
        <taxon>Bacteria</taxon>
        <taxon>Bacillati</taxon>
        <taxon>Actinomycetota</taxon>
        <taxon>Actinomycetes</taxon>
        <taxon>Pseudonocardiales</taxon>
        <taxon>Pseudonocardiaceae</taxon>
        <taxon>Pseudonocardia</taxon>
    </lineage>
</organism>
<proteinExistence type="predicted"/>
<dbReference type="GO" id="GO:0016787">
    <property type="term" value="F:hydrolase activity"/>
    <property type="evidence" value="ECO:0007669"/>
    <property type="project" value="UniProtKB-KW"/>
</dbReference>
<evidence type="ECO:0000313" key="2">
    <source>
        <dbReference type="EMBL" id="TCK19929.1"/>
    </source>
</evidence>
<reference evidence="2 3" key="1">
    <citation type="submission" date="2019-03" db="EMBL/GenBank/DDBJ databases">
        <title>Sequencing the genomes of 1000 actinobacteria strains.</title>
        <authorList>
            <person name="Klenk H.-P."/>
        </authorList>
    </citation>
    <scope>NUCLEOTIDE SEQUENCE [LARGE SCALE GENOMIC DNA]</scope>
    <source>
        <strain evidence="2 3">DSM 44969</strain>
    </source>
</reference>
<dbReference type="InterPro" id="IPR052358">
    <property type="entry name" value="Aro_Compnd_Degr_Hydrolases"/>
</dbReference>
<feature type="domain" description="Amidohydrolase-related" evidence="1">
    <location>
        <begin position="9"/>
        <end position="272"/>
    </location>
</feature>
<gene>
    <name evidence="2" type="ORF">EV378_3873</name>
</gene>
<dbReference type="Proteomes" id="UP000295560">
    <property type="component" value="Unassembled WGS sequence"/>
</dbReference>
<dbReference type="Pfam" id="PF04909">
    <property type="entry name" value="Amidohydro_2"/>
    <property type="match status" value="1"/>
</dbReference>
<evidence type="ECO:0000259" key="1">
    <source>
        <dbReference type="Pfam" id="PF04909"/>
    </source>
</evidence>
<keyword evidence="3" id="KW-1185">Reference proteome</keyword>
<dbReference type="PANTHER" id="PTHR35563:SF2">
    <property type="entry name" value="BARREL METAL-DEPENDENT HYDROLASE, PUTATIVE (AFU_ORTHOLOGUE AFUA_1G16240)-RELATED"/>
    <property type="match status" value="1"/>
</dbReference>
<dbReference type="PANTHER" id="PTHR35563">
    <property type="entry name" value="BARREL METAL-DEPENDENT HYDROLASE, PUTATIVE (AFU_ORTHOLOGUE AFUA_1G16240)-RELATED"/>
    <property type="match status" value="1"/>
</dbReference>
<dbReference type="EMBL" id="SMFZ01000002">
    <property type="protein sequence ID" value="TCK19929.1"/>
    <property type="molecule type" value="Genomic_DNA"/>
</dbReference>
<dbReference type="InterPro" id="IPR006680">
    <property type="entry name" value="Amidohydro-rel"/>
</dbReference>
<keyword evidence="2" id="KW-0378">Hydrolase</keyword>
<protein>
    <submittedName>
        <fullName evidence="2">Putative TIM-barrel fold metal-dependent hydrolase</fullName>
    </submittedName>
</protein>
<dbReference type="SUPFAM" id="SSF51556">
    <property type="entry name" value="Metallo-dependent hydrolases"/>
    <property type="match status" value="1"/>
</dbReference>
<evidence type="ECO:0000313" key="3">
    <source>
        <dbReference type="Proteomes" id="UP000295560"/>
    </source>
</evidence>
<accession>A0A4R1HK46</accession>
<name>A0A4R1HK46_PSEEN</name>
<comment type="caution">
    <text evidence="2">The sequence shown here is derived from an EMBL/GenBank/DDBJ whole genome shotgun (WGS) entry which is preliminary data.</text>
</comment>
<dbReference type="AlphaFoldDB" id="A0A4R1HK46"/>
<dbReference type="RefSeq" id="WP_165922397.1">
    <property type="nucleotide sequence ID" value="NZ_SMFZ01000002.1"/>
</dbReference>